<dbReference type="Proteomes" id="UP000824073">
    <property type="component" value="Unassembled WGS sequence"/>
</dbReference>
<reference evidence="2" key="1">
    <citation type="submission" date="2020-10" db="EMBL/GenBank/DDBJ databases">
        <authorList>
            <person name="Gilroy R."/>
        </authorList>
    </citation>
    <scope>NUCLEOTIDE SEQUENCE</scope>
    <source>
        <strain evidence="2">CHK191-8634</strain>
    </source>
</reference>
<dbReference type="EMBL" id="DVMR01000066">
    <property type="protein sequence ID" value="HIU44422.1"/>
    <property type="molecule type" value="Genomic_DNA"/>
</dbReference>
<evidence type="ECO:0000313" key="2">
    <source>
        <dbReference type="EMBL" id="HIU44422.1"/>
    </source>
</evidence>
<comment type="caution">
    <text evidence="2">The sequence shown here is derived from an EMBL/GenBank/DDBJ whole genome shotgun (WGS) entry which is preliminary data.</text>
</comment>
<dbReference type="AlphaFoldDB" id="A0A9D1S272"/>
<name>A0A9D1S272_9CLOT</name>
<gene>
    <name evidence="2" type="ORF">IAB67_09020</name>
</gene>
<organism evidence="2 3">
    <name type="scientific">Candidatus Ventrousia excrementavium</name>
    <dbReference type="NCBI Taxonomy" id="2840961"/>
    <lineage>
        <taxon>Bacteria</taxon>
        <taxon>Bacillati</taxon>
        <taxon>Bacillota</taxon>
        <taxon>Clostridia</taxon>
        <taxon>Eubacteriales</taxon>
        <taxon>Clostridiaceae</taxon>
        <taxon>Clostridiaceae incertae sedis</taxon>
        <taxon>Candidatus Ventrousia</taxon>
    </lineage>
</organism>
<evidence type="ECO:0000256" key="1">
    <source>
        <dbReference type="SAM" id="MobiDB-lite"/>
    </source>
</evidence>
<protein>
    <submittedName>
        <fullName evidence="2">Uncharacterized protein</fullName>
    </submittedName>
</protein>
<proteinExistence type="predicted"/>
<accession>A0A9D1S272</accession>
<feature type="region of interest" description="Disordered" evidence="1">
    <location>
        <begin position="23"/>
        <end position="42"/>
    </location>
</feature>
<evidence type="ECO:0000313" key="3">
    <source>
        <dbReference type="Proteomes" id="UP000824073"/>
    </source>
</evidence>
<sequence length="200" mass="21773">MVNLIDRVNPGYQKTVDAAYSTEKAETGKTTESAAQTPANQDTYVPGNKQSEAASVDYKPNKALVEQLKAEQEANQLRFINMVRDAFLRQGIQPAGGDGIWAQIAQGNFTVDSETKAQAQSAIAEDGYWGVTQTSERLLNFAKALVGGDPSRAEEMRDAVIKGFEEAQKAWGGELPDISQQTYDATMKLFDDWAAEASAE</sequence>
<feature type="compositionally biased region" description="Polar residues" evidence="1">
    <location>
        <begin position="30"/>
        <end position="42"/>
    </location>
</feature>
<reference evidence="2" key="2">
    <citation type="journal article" date="2021" name="PeerJ">
        <title>Extensive microbial diversity within the chicken gut microbiome revealed by metagenomics and culture.</title>
        <authorList>
            <person name="Gilroy R."/>
            <person name="Ravi A."/>
            <person name="Getino M."/>
            <person name="Pursley I."/>
            <person name="Horton D.L."/>
            <person name="Alikhan N.F."/>
            <person name="Baker D."/>
            <person name="Gharbi K."/>
            <person name="Hall N."/>
            <person name="Watson M."/>
            <person name="Adriaenssens E.M."/>
            <person name="Foster-Nyarko E."/>
            <person name="Jarju S."/>
            <person name="Secka A."/>
            <person name="Antonio M."/>
            <person name="Oren A."/>
            <person name="Chaudhuri R.R."/>
            <person name="La Ragione R."/>
            <person name="Hildebrand F."/>
            <person name="Pallen M.J."/>
        </authorList>
    </citation>
    <scope>NUCLEOTIDE SEQUENCE</scope>
    <source>
        <strain evidence="2">CHK191-8634</strain>
    </source>
</reference>